<evidence type="ECO:0000256" key="5">
    <source>
        <dbReference type="ARBA" id="ARBA00022832"/>
    </source>
</evidence>
<comment type="subunit">
    <text evidence="10">Acetyl-CoA carboxylase is a heterohexamer composed of biotin carboxyl carrier protein (AccB), biotin carboxylase (AccC) and two subunits each of ACCase subunit alpha (AccA) and ACCase subunit beta (AccD).</text>
</comment>
<keyword evidence="4 10" id="KW-0547">Nucleotide-binding</keyword>
<keyword evidence="6 10" id="KW-0067">ATP-binding</keyword>
<evidence type="ECO:0000256" key="6">
    <source>
        <dbReference type="ARBA" id="ARBA00022840"/>
    </source>
</evidence>
<dbReference type="Proteomes" id="UP001062901">
    <property type="component" value="Unassembled WGS sequence"/>
</dbReference>
<keyword evidence="2 10" id="KW-0444">Lipid biosynthesis</keyword>
<keyword evidence="7 10" id="KW-0443">Lipid metabolism</keyword>
<evidence type="ECO:0000313" key="13">
    <source>
        <dbReference type="Proteomes" id="UP001062901"/>
    </source>
</evidence>
<comment type="caution">
    <text evidence="12">The sequence shown here is derived from an EMBL/GenBank/DDBJ whole genome shotgun (WGS) entry which is preliminary data.</text>
</comment>
<evidence type="ECO:0000256" key="2">
    <source>
        <dbReference type="ARBA" id="ARBA00022516"/>
    </source>
</evidence>
<evidence type="ECO:0000256" key="9">
    <source>
        <dbReference type="ARBA" id="ARBA00049152"/>
    </source>
</evidence>
<dbReference type="PANTHER" id="PTHR42853:SF3">
    <property type="entry name" value="ACETYL-COENZYME A CARBOXYLASE CARBOXYL TRANSFERASE SUBUNIT ALPHA, CHLOROPLASTIC"/>
    <property type="match status" value="1"/>
</dbReference>
<feature type="domain" description="CoA carboxyltransferase C-terminal" evidence="11">
    <location>
        <begin position="50"/>
        <end position="304"/>
    </location>
</feature>
<evidence type="ECO:0000259" key="11">
    <source>
        <dbReference type="PROSITE" id="PS50989"/>
    </source>
</evidence>
<evidence type="ECO:0000256" key="8">
    <source>
        <dbReference type="ARBA" id="ARBA00023160"/>
    </source>
</evidence>
<keyword evidence="3 10" id="KW-0808">Transferase</keyword>
<dbReference type="Gene3D" id="3.90.226.10">
    <property type="entry name" value="2-enoyl-CoA Hydratase, Chain A, domain 1"/>
    <property type="match status" value="1"/>
</dbReference>
<dbReference type="PANTHER" id="PTHR42853">
    <property type="entry name" value="ACETYL-COENZYME A CARBOXYLASE CARBOXYL TRANSFERASE SUBUNIT ALPHA"/>
    <property type="match status" value="1"/>
</dbReference>
<evidence type="ECO:0000256" key="4">
    <source>
        <dbReference type="ARBA" id="ARBA00022741"/>
    </source>
</evidence>
<comment type="catalytic activity">
    <reaction evidence="9 10">
        <text>N(6)-carboxybiotinyl-L-lysyl-[protein] + acetyl-CoA = N(6)-biotinyl-L-lysyl-[protein] + malonyl-CoA</text>
        <dbReference type="Rhea" id="RHEA:54728"/>
        <dbReference type="Rhea" id="RHEA-COMP:10505"/>
        <dbReference type="Rhea" id="RHEA-COMP:10506"/>
        <dbReference type="ChEBI" id="CHEBI:57288"/>
        <dbReference type="ChEBI" id="CHEBI:57384"/>
        <dbReference type="ChEBI" id="CHEBI:83144"/>
        <dbReference type="ChEBI" id="CHEBI:83145"/>
        <dbReference type="EC" id="2.1.3.15"/>
    </reaction>
</comment>
<dbReference type="PROSITE" id="PS50989">
    <property type="entry name" value="COA_CT_CTER"/>
    <property type="match status" value="1"/>
</dbReference>
<comment type="function">
    <text evidence="10">Component of the acetyl coenzyme A carboxylase (ACC) complex. First, biotin carboxylase catalyzes the carboxylation of biotin on its carrier protein (BCCP) and then the CO(2) group is transferred by the carboxyltransferase to acetyl-CoA to form malonyl-CoA.</text>
</comment>
<dbReference type="HAMAP" id="MF_00823">
    <property type="entry name" value="AcetylCoA_CT_alpha"/>
    <property type="match status" value="1"/>
</dbReference>
<accession>A0ABQ0NZ39</accession>
<gene>
    <name evidence="10" type="primary">accA</name>
    <name evidence="12" type="ORF">AA15669_1124</name>
</gene>
<dbReference type="Pfam" id="PF03255">
    <property type="entry name" value="ACCA"/>
    <property type="match status" value="1"/>
</dbReference>
<dbReference type="NCBIfam" id="NF004344">
    <property type="entry name" value="PRK05724.1"/>
    <property type="match status" value="1"/>
</dbReference>
<dbReference type="NCBIfam" id="TIGR00513">
    <property type="entry name" value="accA"/>
    <property type="match status" value="1"/>
</dbReference>
<protein>
    <recommendedName>
        <fullName evidence="10">Acetyl-coenzyme A carboxylase carboxyl transferase subunit alpha</fullName>
        <shortName evidence="10">ACCase subunit alpha</shortName>
        <shortName evidence="10">Acetyl-CoA carboxylase carboxyltransferase subunit alpha</shortName>
        <ecNumber evidence="10">2.1.3.15</ecNumber>
    </recommendedName>
</protein>
<keyword evidence="8 10" id="KW-0275">Fatty acid biosynthesis</keyword>
<keyword evidence="13" id="KW-1185">Reference proteome</keyword>
<dbReference type="InterPro" id="IPR011763">
    <property type="entry name" value="COA_CT_C"/>
</dbReference>
<comment type="pathway">
    <text evidence="1 10">Lipid metabolism; malonyl-CoA biosynthesis; malonyl-CoA from acetyl-CoA: step 1/1.</text>
</comment>
<evidence type="ECO:0000256" key="10">
    <source>
        <dbReference type="HAMAP-Rule" id="MF_00823"/>
    </source>
</evidence>
<organism evidence="12 13">
    <name type="scientific">Saccharibacter floricola DSM 15669</name>
    <dbReference type="NCBI Taxonomy" id="1123227"/>
    <lineage>
        <taxon>Bacteria</taxon>
        <taxon>Pseudomonadati</taxon>
        <taxon>Pseudomonadota</taxon>
        <taxon>Alphaproteobacteria</taxon>
        <taxon>Acetobacterales</taxon>
        <taxon>Acetobacteraceae</taxon>
        <taxon>Saccharibacter</taxon>
    </lineage>
</organism>
<dbReference type="PRINTS" id="PR01069">
    <property type="entry name" value="ACCCTRFRASEA"/>
</dbReference>
<sequence length="328" mass="35684">MLSGLTMRQFLDFEKSVADLETKIEELRQVGNRSDGADLDDLNIDEEITRLSDKADKLLRAVYNKLTPLQKVQVARHAQRPHALDYIRALTTDFTPLAGDRAFGDDQAMIGGLARFRGQSVIVLGTERGADTESRLQHNFGMARPEGYRKAQRLMKLAERFGLPVLTFVDTAGAWPGIDAEARGQAEAIARSIDTCLNLSVPVVATVIGEGGSGGAIAIAAADRVLMMEHAIYSVISPEAAASILWRDPKLAPAAAEALKLTAQDLKRLGLIDRIIDEPIGGAQRLPEKAVQWAGDAIAEELMGLKELSPEGLIAQRRTRYLEMTCGK</sequence>
<dbReference type="NCBIfam" id="NF041504">
    <property type="entry name" value="AccA_sub"/>
    <property type="match status" value="1"/>
</dbReference>
<evidence type="ECO:0000256" key="3">
    <source>
        <dbReference type="ARBA" id="ARBA00022679"/>
    </source>
</evidence>
<comment type="similarity">
    <text evidence="10">Belongs to the AccA family.</text>
</comment>
<dbReference type="EC" id="2.1.3.15" evidence="10"/>
<proteinExistence type="inferred from homology"/>
<keyword evidence="10" id="KW-0963">Cytoplasm</keyword>
<name>A0ABQ0NZ39_9PROT</name>
<dbReference type="InterPro" id="IPR001095">
    <property type="entry name" value="Acetyl_CoA_COase_a_su"/>
</dbReference>
<evidence type="ECO:0000313" key="12">
    <source>
        <dbReference type="EMBL" id="GBQ06868.1"/>
    </source>
</evidence>
<dbReference type="InterPro" id="IPR029045">
    <property type="entry name" value="ClpP/crotonase-like_dom_sf"/>
</dbReference>
<dbReference type="SUPFAM" id="SSF52096">
    <property type="entry name" value="ClpP/crotonase"/>
    <property type="match status" value="1"/>
</dbReference>
<reference evidence="12" key="1">
    <citation type="submission" date="2013-04" db="EMBL/GenBank/DDBJ databases">
        <title>The genome sequencing project of 58 acetic acid bacteria.</title>
        <authorList>
            <person name="Okamoto-Kainuma A."/>
            <person name="Ishikawa M."/>
            <person name="Umino S."/>
            <person name="Koizumi Y."/>
            <person name="Shiwa Y."/>
            <person name="Yoshikawa H."/>
            <person name="Matsutani M."/>
            <person name="Matsushita K."/>
        </authorList>
    </citation>
    <scope>NUCLEOTIDE SEQUENCE</scope>
    <source>
        <strain evidence="12">DSM 15669</strain>
    </source>
</reference>
<evidence type="ECO:0000256" key="1">
    <source>
        <dbReference type="ARBA" id="ARBA00004956"/>
    </source>
</evidence>
<comment type="subcellular location">
    <subcellularLocation>
        <location evidence="10">Cytoplasm</location>
    </subcellularLocation>
</comment>
<evidence type="ECO:0000256" key="7">
    <source>
        <dbReference type="ARBA" id="ARBA00023098"/>
    </source>
</evidence>
<keyword evidence="5 10" id="KW-0276">Fatty acid metabolism</keyword>
<dbReference type="EMBL" id="BAQD01000015">
    <property type="protein sequence ID" value="GBQ06868.1"/>
    <property type="molecule type" value="Genomic_DNA"/>
</dbReference>